<organism evidence="1 2">
    <name type="scientific">Gigaspora margarita</name>
    <dbReference type="NCBI Taxonomy" id="4874"/>
    <lineage>
        <taxon>Eukaryota</taxon>
        <taxon>Fungi</taxon>
        <taxon>Fungi incertae sedis</taxon>
        <taxon>Mucoromycota</taxon>
        <taxon>Glomeromycotina</taxon>
        <taxon>Glomeromycetes</taxon>
        <taxon>Diversisporales</taxon>
        <taxon>Gigasporaceae</taxon>
        <taxon>Gigaspora</taxon>
    </lineage>
</organism>
<reference evidence="1 2" key="1">
    <citation type="submission" date="2021-06" db="EMBL/GenBank/DDBJ databases">
        <authorList>
            <person name="Kallberg Y."/>
            <person name="Tangrot J."/>
            <person name="Rosling A."/>
        </authorList>
    </citation>
    <scope>NUCLEOTIDE SEQUENCE [LARGE SCALE GENOMIC DNA]</scope>
    <source>
        <strain evidence="1 2">120-4 pot B 10/14</strain>
    </source>
</reference>
<proteinExistence type="predicted"/>
<evidence type="ECO:0000313" key="1">
    <source>
        <dbReference type="EMBL" id="CAG8763329.1"/>
    </source>
</evidence>
<feature type="non-terminal residue" evidence="1">
    <location>
        <position position="1"/>
    </location>
</feature>
<accession>A0ABN7VEE3</accession>
<protein>
    <submittedName>
        <fullName evidence="1">10032_t:CDS:1</fullName>
    </submittedName>
</protein>
<keyword evidence="2" id="KW-1185">Reference proteome</keyword>
<name>A0ABN7VEE3_GIGMA</name>
<gene>
    <name evidence="1" type="ORF">GMARGA_LOCUS17733</name>
</gene>
<dbReference type="Proteomes" id="UP000789901">
    <property type="component" value="Unassembled WGS sequence"/>
</dbReference>
<comment type="caution">
    <text evidence="1">The sequence shown here is derived from an EMBL/GenBank/DDBJ whole genome shotgun (WGS) entry which is preliminary data.</text>
</comment>
<sequence length="69" mass="8654">KKATRKHRAKENEVVEQYNAHLVKKREQKYQRRSKETSKEHEKHLKWDYNYKKKFETETAKQYKENLKC</sequence>
<dbReference type="EMBL" id="CAJVQB010013622">
    <property type="protein sequence ID" value="CAG8763329.1"/>
    <property type="molecule type" value="Genomic_DNA"/>
</dbReference>
<evidence type="ECO:0000313" key="2">
    <source>
        <dbReference type="Proteomes" id="UP000789901"/>
    </source>
</evidence>